<comment type="caution">
    <text evidence="3">The sequence shown here is derived from an EMBL/GenBank/DDBJ whole genome shotgun (WGS) entry which is preliminary data.</text>
</comment>
<protein>
    <submittedName>
        <fullName evidence="3">PEP-CTERM sorting domain-containing protein</fullName>
    </submittedName>
</protein>
<evidence type="ECO:0000313" key="3">
    <source>
        <dbReference type="EMBL" id="MTV53928.1"/>
    </source>
</evidence>
<dbReference type="AlphaFoldDB" id="A0A6I3SXG2"/>
<proteinExistence type="predicted"/>
<feature type="compositionally biased region" description="Low complexity" evidence="1">
    <location>
        <begin position="17"/>
        <end position="26"/>
    </location>
</feature>
<evidence type="ECO:0000313" key="4">
    <source>
        <dbReference type="Proteomes" id="UP000430634"/>
    </source>
</evidence>
<dbReference type="InterPro" id="IPR013424">
    <property type="entry name" value="Ice-binding_C"/>
</dbReference>
<feature type="domain" description="Ice-binding protein C-terminal" evidence="2">
    <location>
        <begin position="289"/>
        <end position="312"/>
    </location>
</feature>
<dbReference type="Pfam" id="PF07589">
    <property type="entry name" value="PEP-CTERM"/>
    <property type="match status" value="1"/>
</dbReference>
<feature type="region of interest" description="Disordered" evidence="1">
    <location>
        <begin position="1"/>
        <end position="59"/>
    </location>
</feature>
<accession>A0A6I3SXG2</accession>
<dbReference type="EMBL" id="WNKZ01000038">
    <property type="protein sequence ID" value="MTV53928.1"/>
    <property type="molecule type" value="Genomic_DNA"/>
</dbReference>
<evidence type="ECO:0000256" key="1">
    <source>
        <dbReference type="SAM" id="MobiDB-lite"/>
    </source>
</evidence>
<evidence type="ECO:0000259" key="2">
    <source>
        <dbReference type="Pfam" id="PF07589"/>
    </source>
</evidence>
<reference evidence="3 4" key="1">
    <citation type="submission" date="2019-11" db="EMBL/GenBank/DDBJ databases">
        <title>Type strains purchased from KCTC, JCM and DSMZ.</title>
        <authorList>
            <person name="Lu H."/>
        </authorList>
    </citation>
    <scope>NUCLEOTIDE SEQUENCE [LARGE SCALE GENOMIC DNA]</scope>
    <source>
        <strain evidence="3 4">KCTC 52429</strain>
    </source>
</reference>
<dbReference type="NCBIfam" id="TIGR02595">
    <property type="entry name" value="PEP_CTERM"/>
    <property type="match status" value="1"/>
</dbReference>
<organism evidence="3 4">
    <name type="scientific">Pseudoduganella buxea</name>
    <dbReference type="NCBI Taxonomy" id="1949069"/>
    <lineage>
        <taxon>Bacteria</taxon>
        <taxon>Pseudomonadati</taxon>
        <taxon>Pseudomonadota</taxon>
        <taxon>Betaproteobacteria</taxon>
        <taxon>Burkholderiales</taxon>
        <taxon>Oxalobacteraceae</taxon>
        <taxon>Telluria group</taxon>
        <taxon>Pseudoduganella</taxon>
    </lineage>
</organism>
<gene>
    <name evidence="3" type="ORF">GM672_14450</name>
</gene>
<name>A0A6I3SXG2_9BURK</name>
<sequence>MAERGIRTACSPRAKRAPPASAPPRAIAGFTLHGARRKSDPRLPARGSKIRPFTKSPRDFAPAVAGSDARKLPFPPPVADLCIRTYPHTPLREYNSWRKIHVRPEKLLLFHAILTVTVGFSRQSPLHFPKRATMKLANFFRAALVIGTLFAGLTQSAQASIYTYTGDTTGGPTYNRPLEDLSDVSGIGTDVNYSTFTFTVDTSGEYSFLQTTDQYDGVLYIYENSFNPADPLTNALGGSDDLVAPWTSGFAGPLDAGISYVLVTTSFYNGDAGAFSVTISGPGLVTVSAVPEPSTYLMLALGLAAIGYTQRRKLQR</sequence>
<dbReference type="OrthoDB" id="8755986at2"/>
<dbReference type="Proteomes" id="UP000430634">
    <property type="component" value="Unassembled WGS sequence"/>
</dbReference>